<organism evidence="1 2">
    <name type="scientific">Cetraspora pellucida</name>
    <dbReference type="NCBI Taxonomy" id="1433469"/>
    <lineage>
        <taxon>Eukaryota</taxon>
        <taxon>Fungi</taxon>
        <taxon>Fungi incertae sedis</taxon>
        <taxon>Mucoromycota</taxon>
        <taxon>Glomeromycotina</taxon>
        <taxon>Glomeromycetes</taxon>
        <taxon>Diversisporales</taxon>
        <taxon>Gigasporaceae</taxon>
        <taxon>Cetraspora</taxon>
    </lineage>
</organism>
<gene>
    <name evidence="1" type="ORF">SPELUC_LOCUS16236</name>
</gene>
<evidence type="ECO:0000313" key="2">
    <source>
        <dbReference type="Proteomes" id="UP000789366"/>
    </source>
</evidence>
<evidence type="ECO:0000313" key="1">
    <source>
        <dbReference type="EMBL" id="CAG8778650.1"/>
    </source>
</evidence>
<sequence>NFNDTGSTIYKNEPKLLQEFKSNIFKRKKKQKTVKRKHIEEIYEDIAEREALFTDEKISGNYNAENGNSDVRLVTPIRSPEYHPQSPSF</sequence>
<feature type="non-terminal residue" evidence="1">
    <location>
        <position position="1"/>
    </location>
</feature>
<name>A0ACA9R623_9GLOM</name>
<comment type="caution">
    <text evidence="1">The sequence shown here is derived from an EMBL/GenBank/DDBJ whole genome shotgun (WGS) entry which is preliminary data.</text>
</comment>
<proteinExistence type="predicted"/>
<dbReference type="Proteomes" id="UP000789366">
    <property type="component" value="Unassembled WGS sequence"/>
</dbReference>
<keyword evidence="2" id="KW-1185">Reference proteome</keyword>
<dbReference type="EMBL" id="CAJVPW010058850">
    <property type="protein sequence ID" value="CAG8778650.1"/>
    <property type="molecule type" value="Genomic_DNA"/>
</dbReference>
<accession>A0ACA9R623</accession>
<protein>
    <submittedName>
        <fullName evidence="1">12376_t:CDS:1</fullName>
    </submittedName>
</protein>
<reference evidence="1" key="1">
    <citation type="submission" date="2021-06" db="EMBL/GenBank/DDBJ databases">
        <authorList>
            <person name="Kallberg Y."/>
            <person name="Tangrot J."/>
            <person name="Rosling A."/>
        </authorList>
    </citation>
    <scope>NUCLEOTIDE SEQUENCE</scope>
    <source>
        <strain evidence="1">28 12/20/2015</strain>
    </source>
</reference>